<feature type="transmembrane region" description="Helical" evidence="1">
    <location>
        <begin position="15"/>
        <end position="36"/>
    </location>
</feature>
<comment type="caution">
    <text evidence="2">The sequence shown here is derived from an EMBL/GenBank/DDBJ whole genome shotgun (WGS) entry which is preliminary data.</text>
</comment>
<keyword evidence="3" id="KW-1185">Reference proteome</keyword>
<organism evidence="2 3">
    <name type="scientific">Steinernema carpocapsae</name>
    <name type="common">Entomopathogenic nematode</name>
    <dbReference type="NCBI Taxonomy" id="34508"/>
    <lineage>
        <taxon>Eukaryota</taxon>
        <taxon>Metazoa</taxon>
        <taxon>Ecdysozoa</taxon>
        <taxon>Nematoda</taxon>
        <taxon>Chromadorea</taxon>
        <taxon>Rhabditida</taxon>
        <taxon>Tylenchina</taxon>
        <taxon>Panagrolaimomorpha</taxon>
        <taxon>Strongyloidoidea</taxon>
        <taxon>Steinernematidae</taxon>
        <taxon>Steinernema</taxon>
    </lineage>
</organism>
<proteinExistence type="predicted"/>
<keyword evidence="1" id="KW-0812">Transmembrane</keyword>
<protein>
    <submittedName>
        <fullName evidence="2">Uncharacterized protein</fullName>
    </submittedName>
</protein>
<keyword evidence="1" id="KW-0472">Membrane</keyword>
<evidence type="ECO:0000313" key="2">
    <source>
        <dbReference type="EMBL" id="TKR64547.1"/>
    </source>
</evidence>
<sequence length="252" mass="29031">MTHATQVTHSSPLSVITNLCLPTMGAPLYCALLFLLMNNLVQAETWGEKINHDFNLAREFQVSTIYGISTLGFMHPPIQKMITEVEKGNLLNFTIAFNEIKKEILEDNVPLPKLGKYSILQHLIFKLNGTESLKIIENTLTAMLPNVTYDDITFMKLLTITDEMLEALILHDNYRISYALWHYMHMREGLGKSRTVIRNALPNCEKLAQVPEVREFYKKNKGQEPTSSRVLKDFLDLLKWLDFKNKLSHITY</sequence>
<dbReference type="Proteomes" id="UP000298663">
    <property type="component" value="Unassembled WGS sequence"/>
</dbReference>
<name>A0A4U5M6P3_STECR</name>
<reference evidence="2 3" key="2">
    <citation type="journal article" date="2019" name="G3 (Bethesda)">
        <title>Hybrid Assembly of the Genome of the Entomopathogenic Nematode Steinernema carpocapsae Identifies the X-Chromosome.</title>
        <authorList>
            <person name="Serra L."/>
            <person name="Macchietto M."/>
            <person name="Macias-Munoz A."/>
            <person name="McGill C.J."/>
            <person name="Rodriguez I.M."/>
            <person name="Rodriguez B."/>
            <person name="Murad R."/>
            <person name="Mortazavi A."/>
        </authorList>
    </citation>
    <scope>NUCLEOTIDE SEQUENCE [LARGE SCALE GENOMIC DNA]</scope>
    <source>
        <strain evidence="2 3">ALL</strain>
    </source>
</reference>
<accession>A0A4U5M6P3</accession>
<dbReference type="EMBL" id="AZBU02000009">
    <property type="protein sequence ID" value="TKR64547.1"/>
    <property type="molecule type" value="Genomic_DNA"/>
</dbReference>
<gene>
    <name evidence="2" type="ORF">L596_025059</name>
</gene>
<keyword evidence="1" id="KW-1133">Transmembrane helix</keyword>
<reference evidence="2 3" key="1">
    <citation type="journal article" date="2015" name="Genome Biol.">
        <title>Comparative genomics of Steinernema reveals deeply conserved gene regulatory networks.</title>
        <authorList>
            <person name="Dillman A.R."/>
            <person name="Macchietto M."/>
            <person name="Porter C.F."/>
            <person name="Rogers A."/>
            <person name="Williams B."/>
            <person name="Antoshechkin I."/>
            <person name="Lee M.M."/>
            <person name="Goodwin Z."/>
            <person name="Lu X."/>
            <person name="Lewis E.E."/>
            <person name="Goodrich-Blair H."/>
            <person name="Stock S.P."/>
            <person name="Adams B.J."/>
            <person name="Sternberg P.W."/>
            <person name="Mortazavi A."/>
        </authorList>
    </citation>
    <scope>NUCLEOTIDE SEQUENCE [LARGE SCALE GENOMIC DNA]</scope>
    <source>
        <strain evidence="2 3">ALL</strain>
    </source>
</reference>
<evidence type="ECO:0000313" key="3">
    <source>
        <dbReference type="Proteomes" id="UP000298663"/>
    </source>
</evidence>
<evidence type="ECO:0000256" key="1">
    <source>
        <dbReference type="SAM" id="Phobius"/>
    </source>
</evidence>
<dbReference type="AlphaFoldDB" id="A0A4U5M6P3"/>